<evidence type="ECO:0000313" key="1">
    <source>
        <dbReference type="EMBL" id="JAE20668.1"/>
    </source>
</evidence>
<organism evidence="1">
    <name type="scientific">Arundo donax</name>
    <name type="common">Giant reed</name>
    <name type="synonym">Donax arundinaceus</name>
    <dbReference type="NCBI Taxonomy" id="35708"/>
    <lineage>
        <taxon>Eukaryota</taxon>
        <taxon>Viridiplantae</taxon>
        <taxon>Streptophyta</taxon>
        <taxon>Embryophyta</taxon>
        <taxon>Tracheophyta</taxon>
        <taxon>Spermatophyta</taxon>
        <taxon>Magnoliopsida</taxon>
        <taxon>Liliopsida</taxon>
        <taxon>Poales</taxon>
        <taxon>Poaceae</taxon>
        <taxon>PACMAD clade</taxon>
        <taxon>Arundinoideae</taxon>
        <taxon>Arundineae</taxon>
        <taxon>Arundo</taxon>
    </lineage>
</organism>
<protein>
    <submittedName>
        <fullName evidence="1">Uncharacterized protein</fullName>
    </submittedName>
</protein>
<sequence length="90" mass="10361">MANQMADILARPFFVIAYVGSDWPQDSQGVTLFYGNSFNKDLEMFTSTWMTRKQKWLPPDVSNITELIFNKVLQVVKTTFSIDNKLHQVG</sequence>
<dbReference type="AlphaFoldDB" id="A0A0A9GJ29"/>
<name>A0A0A9GJ29_ARUDO</name>
<reference evidence="1" key="2">
    <citation type="journal article" date="2015" name="Data Brief">
        <title>Shoot transcriptome of the giant reed, Arundo donax.</title>
        <authorList>
            <person name="Barrero R.A."/>
            <person name="Guerrero F.D."/>
            <person name="Moolhuijzen P."/>
            <person name="Goolsby J.A."/>
            <person name="Tidwell J."/>
            <person name="Bellgard S.E."/>
            <person name="Bellgard M.I."/>
        </authorList>
    </citation>
    <scope>NUCLEOTIDE SEQUENCE</scope>
    <source>
        <tissue evidence="1">Shoot tissue taken approximately 20 cm above the soil surface</tissue>
    </source>
</reference>
<reference evidence="1" key="1">
    <citation type="submission" date="2014-09" db="EMBL/GenBank/DDBJ databases">
        <authorList>
            <person name="Magalhaes I.L.F."/>
            <person name="Oliveira U."/>
            <person name="Santos F.R."/>
            <person name="Vidigal T.H.D.A."/>
            <person name="Brescovit A.D."/>
            <person name="Santos A.J."/>
        </authorList>
    </citation>
    <scope>NUCLEOTIDE SEQUENCE</scope>
    <source>
        <tissue evidence="1">Shoot tissue taken approximately 20 cm above the soil surface</tissue>
    </source>
</reference>
<proteinExistence type="predicted"/>
<dbReference type="EMBL" id="GBRH01177228">
    <property type="protein sequence ID" value="JAE20668.1"/>
    <property type="molecule type" value="Transcribed_RNA"/>
</dbReference>
<accession>A0A0A9GJ29</accession>